<dbReference type="InterPro" id="IPR035983">
    <property type="entry name" value="Hect_E3_ubiquitin_ligase"/>
</dbReference>
<dbReference type="InterPro" id="IPR042469">
    <property type="entry name" value="HECTD3"/>
</dbReference>
<reference evidence="5 6" key="1">
    <citation type="submission" date="2019-09" db="EMBL/GenBank/DDBJ databases">
        <title>Bird 10,000 Genomes (B10K) Project - Family phase.</title>
        <authorList>
            <person name="Zhang G."/>
        </authorList>
    </citation>
    <scope>NUCLEOTIDE SEQUENCE [LARGE SCALE GENOMIC DNA]</scope>
    <source>
        <strain evidence="5">B10K-DU-017-25</strain>
        <tissue evidence="5">Mixed tissue sample</tissue>
    </source>
</reference>
<dbReference type="FunFam" id="3.90.1750.10:FF:000025">
    <property type="entry name" value="Putative E3 ubiquitin-protein ligase HECTD3"/>
    <property type="match status" value="1"/>
</dbReference>
<dbReference type="EMBL" id="VYZI01000779">
    <property type="protein sequence ID" value="NWR79369.1"/>
    <property type="molecule type" value="Genomic_DNA"/>
</dbReference>
<dbReference type="Pfam" id="PF00632">
    <property type="entry name" value="HECT"/>
    <property type="match status" value="1"/>
</dbReference>
<name>A0A7K5A714_9AVES</name>
<proteinExistence type="predicted"/>
<protein>
    <submittedName>
        <fullName evidence="5">HECD3 ligase</fullName>
    </submittedName>
</protein>
<organism evidence="5 6">
    <name type="scientific">Centropus unirufus</name>
    <dbReference type="NCBI Taxonomy" id="1118519"/>
    <lineage>
        <taxon>Eukaryota</taxon>
        <taxon>Metazoa</taxon>
        <taxon>Chordata</taxon>
        <taxon>Craniata</taxon>
        <taxon>Vertebrata</taxon>
        <taxon>Euteleostomi</taxon>
        <taxon>Archelosauria</taxon>
        <taxon>Archosauria</taxon>
        <taxon>Dinosauria</taxon>
        <taxon>Saurischia</taxon>
        <taxon>Theropoda</taxon>
        <taxon>Coelurosauria</taxon>
        <taxon>Aves</taxon>
        <taxon>Neognathae</taxon>
        <taxon>Neoaves</taxon>
        <taxon>Otidimorphae</taxon>
        <taxon>Cuculiformes</taxon>
        <taxon>Centropidae</taxon>
        <taxon>Centropus</taxon>
    </lineage>
</organism>
<accession>A0A7K5A714</accession>
<dbReference type="GO" id="GO:0016874">
    <property type="term" value="F:ligase activity"/>
    <property type="evidence" value="ECO:0007669"/>
    <property type="project" value="UniProtKB-KW"/>
</dbReference>
<dbReference type="Proteomes" id="UP000517892">
    <property type="component" value="Unassembled WGS sequence"/>
</dbReference>
<evidence type="ECO:0000313" key="5">
    <source>
        <dbReference type="EMBL" id="NWR79369.1"/>
    </source>
</evidence>
<dbReference type="GO" id="GO:0043161">
    <property type="term" value="P:proteasome-mediated ubiquitin-dependent protein catabolic process"/>
    <property type="evidence" value="ECO:0007669"/>
    <property type="project" value="TreeGrafter"/>
</dbReference>
<feature type="non-terminal residue" evidence="5">
    <location>
        <position position="427"/>
    </location>
</feature>
<keyword evidence="6" id="KW-1185">Reference proteome</keyword>
<evidence type="ECO:0000256" key="2">
    <source>
        <dbReference type="ARBA" id="ARBA00022786"/>
    </source>
</evidence>
<keyword evidence="1" id="KW-0808">Transferase</keyword>
<sequence>IKQFLLLSKRRTALITQCLKDSETSKPNFMPRLYINRRLAMEHRDNPALDPSCKNAVFTQVLPLPEGSPLFWGDQFLILCRWPLRYDQWWECKFIAEGIIDQGGGFRDSLADMSEELCPSSADTPVPLPFFVRTSNQGNSTGEARDMYVPNPSCKDFPKYEWIGQIMGAALRGKEFLVLALPGFVWKQLTGEEVSWSKDFPAVDSVLVKLLEVMEVMDKDTFEFKFGNELTYTTVLSDQRMVELIPNGSSTVVRYEDRKEFIRLVQKARLEESKEQIMAMQAGLLKVVPQAVLDLLTWQELEKKVCGDPEVTVDALKKLTRFEDFEPMDTRVQYFWEALSNFTNEDRSRFLRFVTGRSRLPARIYICPDKMGILSSQLANAASPSCLFFFPSFLPSPATPRAKVCEEKLRYAAYNCVAIDTDMSPWE</sequence>
<dbReference type="Gene3D" id="3.30.2410.10">
    <property type="entry name" value="Hect, E3 ligase catalytic domain"/>
    <property type="match status" value="1"/>
</dbReference>
<dbReference type="PANTHER" id="PTHR46654">
    <property type="entry name" value="E3 UBIQUITIN-PROTEIN LIGASE HECTD3"/>
    <property type="match status" value="1"/>
</dbReference>
<dbReference type="PANTHER" id="PTHR46654:SF1">
    <property type="entry name" value="E3 UBIQUITIN-PROTEIN LIGASE HECTD3"/>
    <property type="match status" value="1"/>
</dbReference>
<feature type="domain" description="HECT" evidence="4">
    <location>
        <begin position="93"/>
        <end position="415"/>
    </location>
</feature>
<keyword evidence="2 3" id="KW-0833">Ubl conjugation pathway</keyword>
<dbReference type="Gene3D" id="3.90.1750.10">
    <property type="entry name" value="Hect, E3 ligase catalytic domains"/>
    <property type="match status" value="1"/>
</dbReference>
<comment type="caution">
    <text evidence="5">The sequence shown here is derived from an EMBL/GenBank/DDBJ whole genome shotgun (WGS) entry which is preliminary data.</text>
</comment>
<dbReference type="GO" id="GO:0004842">
    <property type="term" value="F:ubiquitin-protein transferase activity"/>
    <property type="evidence" value="ECO:0007669"/>
    <property type="project" value="InterPro"/>
</dbReference>
<dbReference type="PROSITE" id="PS50237">
    <property type="entry name" value="HECT"/>
    <property type="match status" value="1"/>
</dbReference>
<dbReference type="SUPFAM" id="SSF56204">
    <property type="entry name" value="Hect, E3 ligase catalytic domain"/>
    <property type="match status" value="1"/>
</dbReference>
<feature type="non-terminal residue" evidence="5">
    <location>
        <position position="1"/>
    </location>
</feature>
<evidence type="ECO:0000313" key="6">
    <source>
        <dbReference type="Proteomes" id="UP000517892"/>
    </source>
</evidence>
<keyword evidence="5" id="KW-0436">Ligase</keyword>
<dbReference type="Gene3D" id="3.30.2160.10">
    <property type="entry name" value="Hect, E3 ligase catalytic domain"/>
    <property type="match status" value="1"/>
</dbReference>
<evidence type="ECO:0000256" key="3">
    <source>
        <dbReference type="PROSITE-ProRule" id="PRU00104"/>
    </source>
</evidence>
<dbReference type="InterPro" id="IPR000569">
    <property type="entry name" value="HECT_dom"/>
</dbReference>
<evidence type="ECO:0000256" key="1">
    <source>
        <dbReference type="ARBA" id="ARBA00022679"/>
    </source>
</evidence>
<dbReference type="SMART" id="SM00119">
    <property type="entry name" value="HECTc"/>
    <property type="match status" value="1"/>
</dbReference>
<feature type="active site" description="Glycyl thioester intermediate" evidence="3">
    <location>
        <position position="405"/>
    </location>
</feature>
<evidence type="ECO:0000259" key="4">
    <source>
        <dbReference type="PROSITE" id="PS50237"/>
    </source>
</evidence>
<dbReference type="AlphaFoldDB" id="A0A7K5A714"/>
<gene>
    <name evidence="5" type="primary">Hectd3_0</name>
    <name evidence="5" type="ORF">CENUNI_R08337</name>
</gene>
<dbReference type="OrthoDB" id="8068875at2759"/>